<sequence>MNALSIRQRLSLIIVIALLSLVSVTTISLIIKRDNMLEERKSQIQVLVETAESLVTRLYQQSQTGEISVQEAQQRAITAMDAMRYGTDGYFMIYDMNSTMVHHPIASNLIGKDLADLQDVNGVYIIAEQVKKARSGGGFVTYHWKKAGSDETPYPKIAYSLPFKPWGWVLNTGLYVDDVDAVFYEDVRKMLLLVGAIALVLASISFTIARSITQPLSRLQNLLQTAEKNLDLTVRSRLQGKNEITDLGRAFNNLMTAFEETLTGIAQGATQLNSEVSKLETLSNHIVGASTQQSEDTGSIAALVEEFAASINTISHDADKMKSLSNENGAQAQEGANTMQLTISNMDQMSEKSQRSSSAVAELDQHSKEIEGIISVINDVAEQTNLLALNAAIEAARAGDQGRGFAVVADEVRNLAVRTSDSTKQIASTIQELRTGIEATVNHIEDSVSVVSDNMSQTHTAEQSVREMHQKSMDLINIIEEVSRSLHEQTIANQELARRIQGIADMAANNHESAEDVQGSAREVNNLVGKFRSSVGRFKVSNAL</sequence>
<evidence type="ECO:0000256" key="5">
    <source>
        <dbReference type="ARBA" id="ARBA00023136"/>
    </source>
</evidence>
<feature type="transmembrane region" description="Helical" evidence="9">
    <location>
        <begin position="12"/>
        <end position="31"/>
    </location>
</feature>
<dbReference type="CDD" id="cd06225">
    <property type="entry name" value="HAMP"/>
    <property type="match status" value="1"/>
</dbReference>
<dbReference type="OrthoDB" id="2489132at2"/>
<evidence type="ECO:0000256" key="9">
    <source>
        <dbReference type="SAM" id="Phobius"/>
    </source>
</evidence>
<dbReference type="PANTHER" id="PTHR32089:SF119">
    <property type="entry name" value="METHYL-ACCEPTING CHEMOTAXIS PROTEIN CTPL"/>
    <property type="match status" value="1"/>
</dbReference>
<dbReference type="SMART" id="SM00283">
    <property type="entry name" value="MA"/>
    <property type="match status" value="1"/>
</dbReference>
<dbReference type="FunFam" id="1.10.287.950:FF:000001">
    <property type="entry name" value="Methyl-accepting chemotaxis sensory transducer"/>
    <property type="match status" value="1"/>
</dbReference>
<dbReference type="GO" id="GO:0005886">
    <property type="term" value="C:plasma membrane"/>
    <property type="evidence" value="ECO:0007669"/>
    <property type="project" value="UniProtKB-SubCell"/>
</dbReference>
<dbReference type="Gene3D" id="1.10.287.950">
    <property type="entry name" value="Methyl-accepting chemotaxis protein"/>
    <property type="match status" value="1"/>
</dbReference>
<evidence type="ECO:0000256" key="8">
    <source>
        <dbReference type="PROSITE-ProRule" id="PRU00284"/>
    </source>
</evidence>
<dbReference type="Pfam" id="PF00672">
    <property type="entry name" value="HAMP"/>
    <property type="match status" value="1"/>
</dbReference>
<evidence type="ECO:0000256" key="7">
    <source>
        <dbReference type="ARBA" id="ARBA00029447"/>
    </source>
</evidence>
<feature type="domain" description="HAMP" evidence="11">
    <location>
        <begin position="210"/>
        <end position="263"/>
    </location>
</feature>
<dbReference type="STRING" id="1796497.GCE9029_03327"/>
<dbReference type="SUPFAM" id="SSF58104">
    <property type="entry name" value="Methyl-accepting chemotaxis protein (MCP) signaling domain"/>
    <property type="match status" value="1"/>
</dbReference>
<dbReference type="RefSeq" id="WP_062664848.1">
    <property type="nucleotide sequence ID" value="NZ_FIZX01000002.1"/>
</dbReference>
<dbReference type="Pfam" id="PF17200">
    <property type="entry name" value="sCache_2"/>
    <property type="match status" value="1"/>
</dbReference>
<name>A0A128F771_9GAMM</name>
<keyword evidence="4 9" id="KW-1133">Transmembrane helix</keyword>
<gene>
    <name evidence="12" type="primary">mcp4_2</name>
    <name evidence="12" type="ORF">GCE9029_03327</name>
</gene>
<evidence type="ECO:0000259" key="11">
    <source>
        <dbReference type="PROSITE" id="PS50885"/>
    </source>
</evidence>
<evidence type="ECO:0000256" key="6">
    <source>
        <dbReference type="ARBA" id="ARBA00023224"/>
    </source>
</evidence>
<keyword evidence="6 8" id="KW-0807">Transducer</keyword>
<evidence type="ECO:0000256" key="1">
    <source>
        <dbReference type="ARBA" id="ARBA00004651"/>
    </source>
</evidence>
<accession>A0A128F771</accession>
<keyword evidence="5 9" id="KW-0472">Membrane</keyword>
<dbReference type="GO" id="GO:0004888">
    <property type="term" value="F:transmembrane signaling receptor activity"/>
    <property type="evidence" value="ECO:0007669"/>
    <property type="project" value="InterPro"/>
</dbReference>
<dbReference type="Proteomes" id="UP000071641">
    <property type="component" value="Unassembled WGS sequence"/>
</dbReference>
<comment type="similarity">
    <text evidence="7">Belongs to the methyl-accepting chemotaxis (MCP) protein family.</text>
</comment>
<keyword evidence="2" id="KW-1003">Cell membrane</keyword>
<dbReference type="PROSITE" id="PS50111">
    <property type="entry name" value="CHEMOTAXIS_TRANSDUC_2"/>
    <property type="match status" value="1"/>
</dbReference>
<dbReference type="InterPro" id="IPR004089">
    <property type="entry name" value="MCPsignal_dom"/>
</dbReference>
<dbReference type="GO" id="GO:0006935">
    <property type="term" value="P:chemotaxis"/>
    <property type="evidence" value="ECO:0007669"/>
    <property type="project" value="InterPro"/>
</dbReference>
<feature type="domain" description="Methyl-accepting transducer" evidence="10">
    <location>
        <begin position="268"/>
        <end position="504"/>
    </location>
</feature>
<dbReference type="EMBL" id="FIZX01000002">
    <property type="protein sequence ID" value="CZF82598.1"/>
    <property type="molecule type" value="Genomic_DNA"/>
</dbReference>
<dbReference type="InterPro" id="IPR004090">
    <property type="entry name" value="Chemotax_Me-accpt_rcpt"/>
</dbReference>
<evidence type="ECO:0000256" key="3">
    <source>
        <dbReference type="ARBA" id="ARBA00022692"/>
    </source>
</evidence>
<comment type="subcellular location">
    <subcellularLocation>
        <location evidence="1">Cell membrane</location>
        <topology evidence="1">Multi-pass membrane protein</topology>
    </subcellularLocation>
</comment>
<dbReference type="PROSITE" id="PS50885">
    <property type="entry name" value="HAMP"/>
    <property type="match status" value="1"/>
</dbReference>
<dbReference type="GO" id="GO:0007165">
    <property type="term" value="P:signal transduction"/>
    <property type="evidence" value="ECO:0007669"/>
    <property type="project" value="UniProtKB-KW"/>
</dbReference>
<organism evidence="12 13">
    <name type="scientific">Grimontia celer</name>
    <dbReference type="NCBI Taxonomy" id="1796497"/>
    <lineage>
        <taxon>Bacteria</taxon>
        <taxon>Pseudomonadati</taxon>
        <taxon>Pseudomonadota</taxon>
        <taxon>Gammaproteobacteria</taxon>
        <taxon>Vibrionales</taxon>
        <taxon>Vibrionaceae</taxon>
        <taxon>Grimontia</taxon>
    </lineage>
</organism>
<feature type="transmembrane region" description="Helical" evidence="9">
    <location>
        <begin position="190"/>
        <end position="209"/>
    </location>
</feature>
<dbReference type="AlphaFoldDB" id="A0A128F771"/>
<dbReference type="CDD" id="cd11386">
    <property type="entry name" value="MCP_signal"/>
    <property type="match status" value="1"/>
</dbReference>
<keyword evidence="3 9" id="KW-0812">Transmembrane</keyword>
<evidence type="ECO:0000256" key="2">
    <source>
        <dbReference type="ARBA" id="ARBA00022475"/>
    </source>
</evidence>
<dbReference type="Pfam" id="PF00015">
    <property type="entry name" value="MCPsignal"/>
    <property type="match status" value="1"/>
</dbReference>
<dbReference type="InterPro" id="IPR033480">
    <property type="entry name" value="sCache_2"/>
</dbReference>
<evidence type="ECO:0000256" key="4">
    <source>
        <dbReference type="ARBA" id="ARBA00022989"/>
    </source>
</evidence>
<protein>
    <submittedName>
        <fullName evidence="12">Methyl-accepting chemotaxis protein 4</fullName>
    </submittedName>
</protein>
<evidence type="ECO:0000313" key="12">
    <source>
        <dbReference type="EMBL" id="CZF82598.1"/>
    </source>
</evidence>
<reference evidence="13" key="1">
    <citation type="submission" date="2016-02" db="EMBL/GenBank/DDBJ databases">
        <authorList>
            <person name="Rodrigo-Torres Lidia"/>
            <person name="Arahal R.David."/>
        </authorList>
    </citation>
    <scope>NUCLEOTIDE SEQUENCE [LARGE SCALE GENOMIC DNA]</scope>
    <source>
        <strain evidence="13">CECT 9029</strain>
    </source>
</reference>
<evidence type="ECO:0000313" key="13">
    <source>
        <dbReference type="Proteomes" id="UP000071641"/>
    </source>
</evidence>
<dbReference type="InterPro" id="IPR003660">
    <property type="entry name" value="HAMP_dom"/>
</dbReference>
<dbReference type="SMART" id="SM01049">
    <property type="entry name" value="Cache_2"/>
    <property type="match status" value="1"/>
</dbReference>
<dbReference type="PANTHER" id="PTHR32089">
    <property type="entry name" value="METHYL-ACCEPTING CHEMOTAXIS PROTEIN MCPB"/>
    <property type="match status" value="1"/>
</dbReference>
<dbReference type="SMART" id="SM00304">
    <property type="entry name" value="HAMP"/>
    <property type="match status" value="1"/>
</dbReference>
<proteinExistence type="inferred from homology"/>
<evidence type="ECO:0000259" key="10">
    <source>
        <dbReference type="PROSITE" id="PS50111"/>
    </source>
</evidence>
<dbReference type="Gene3D" id="3.30.450.20">
    <property type="entry name" value="PAS domain"/>
    <property type="match status" value="1"/>
</dbReference>
<keyword evidence="13" id="KW-1185">Reference proteome</keyword>
<dbReference type="PRINTS" id="PR00260">
    <property type="entry name" value="CHEMTRNSDUCR"/>
</dbReference>